<comment type="caution">
    <text evidence="1">The sequence shown here is derived from an EMBL/GenBank/DDBJ whole genome shotgun (WGS) entry which is preliminary data.</text>
</comment>
<protein>
    <submittedName>
        <fullName evidence="1">Transcriptional activator HlyU</fullName>
    </submittedName>
</protein>
<gene>
    <name evidence="1" type="ORF">GCM10007414_01320</name>
</gene>
<accession>A0ABQ1HW19</accession>
<keyword evidence="2" id="KW-1185">Reference proteome</keyword>
<reference evidence="2" key="1">
    <citation type="journal article" date="2019" name="Int. J. Syst. Evol. Microbiol.">
        <title>The Global Catalogue of Microorganisms (GCM) 10K type strain sequencing project: providing services to taxonomists for standard genome sequencing and annotation.</title>
        <authorList>
            <consortium name="The Broad Institute Genomics Platform"/>
            <consortium name="The Broad Institute Genome Sequencing Center for Infectious Disease"/>
            <person name="Wu L."/>
            <person name="Ma J."/>
        </authorList>
    </citation>
    <scope>NUCLEOTIDE SEQUENCE [LARGE SCALE GENOMIC DNA]</scope>
    <source>
        <strain evidence="2">CGMCC 1.10131</strain>
    </source>
</reference>
<organism evidence="1 2">
    <name type="scientific">Agarivorans gilvus</name>
    <dbReference type="NCBI Taxonomy" id="680279"/>
    <lineage>
        <taxon>Bacteria</taxon>
        <taxon>Pseudomonadati</taxon>
        <taxon>Pseudomonadota</taxon>
        <taxon>Gammaproteobacteria</taxon>
        <taxon>Alteromonadales</taxon>
        <taxon>Alteromonadaceae</taxon>
        <taxon>Agarivorans</taxon>
    </lineage>
</organism>
<sequence length="94" mass="10464">MSIFSTIKKMFAVAPAEAKTYPEEQYQEFTITPAPQSANGQYRVAALITKTVNGEQKQHNFVRSDTCASADDAAELALHKCKTFIDQMGEQIFD</sequence>
<name>A0ABQ1HW19_9ALTE</name>
<dbReference type="Proteomes" id="UP000651977">
    <property type="component" value="Unassembled WGS sequence"/>
</dbReference>
<proteinExistence type="predicted"/>
<dbReference type="Pfam" id="PF10115">
    <property type="entry name" value="HlyU"/>
    <property type="match status" value="1"/>
</dbReference>
<dbReference type="InterPro" id="IPR018772">
    <property type="entry name" value="Transcription_activator_HlyU"/>
</dbReference>
<evidence type="ECO:0000313" key="2">
    <source>
        <dbReference type="Proteomes" id="UP000651977"/>
    </source>
</evidence>
<evidence type="ECO:0000313" key="1">
    <source>
        <dbReference type="EMBL" id="GGA92417.1"/>
    </source>
</evidence>
<dbReference type="RefSeq" id="WP_055731746.1">
    <property type="nucleotide sequence ID" value="NZ_BMDY01000001.1"/>
</dbReference>
<dbReference type="EMBL" id="BMDY01000001">
    <property type="protein sequence ID" value="GGA92417.1"/>
    <property type="molecule type" value="Genomic_DNA"/>
</dbReference>